<sequence>MKQLMTLFIAVMLASVFSSLSFAEAPTIPKSVMDISKENTYPNPSQNLPYLQPSELTKELIKTSNVPIENPVLIKMLNESSITPSPTAIGYRAAIYLGRWALNYESEETTINWEYQKINTNFFDNRGGKSPVQISYKQEAQKRVKGGLTARISDHKDVKKMMLMKAAEKSKMPLAFETIVGFGTKKNQVYNIPPKKMGYLYAYVPAVNEKGKVTYGEVYLMLKGSKKQIVVKNVSQQGIGAWIPVQDRASFHFLITNQPR</sequence>
<accession>A0A165YW55</accession>
<proteinExistence type="predicted"/>
<dbReference type="AlphaFoldDB" id="A0A165YW55"/>
<dbReference type="Proteomes" id="UP000076476">
    <property type="component" value="Unassembled WGS sequence"/>
</dbReference>
<dbReference type="EMBL" id="LWBR01000008">
    <property type="protein sequence ID" value="KZN97512.1"/>
    <property type="molecule type" value="Genomic_DNA"/>
</dbReference>
<dbReference type="OrthoDB" id="2690238at2"/>
<keyword evidence="3" id="KW-1185">Reference proteome</keyword>
<feature type="signal peptide" evidence="1">
    <location>
        <begin position="1"/>
        <end position="23"/>
    </location>
</feature>
<reference evidence="2 3" key="1">
    <citation type="submission" date="2016-04" db="EMBL/GenBank/DDBJ databases">
        <title>Draft genome sequence of Aeribacillus pallidus 8m3 from petroleum reservoir.</title>
        <authorList>
            <person name="Poltaraus A.B."/>
            <person name="Nazina T.N."/>
            <person name="Tourova T.P."/>
            <person name="Malakho S.M."/>
            <person name="Korshunova A.V."/>
            <person name="Sokolova D.S."/>
        </authorList>
    </citation>
    <scope>NUCLEOTIDE SEQUENCE [LARGE SCALE GENOMIC DNA]</scope>
    <source>
        <strain evidence="2 3">8m3</strain>
    </source>
</reference>
<keyword evidence="1" id="KW-0732">Signal</keyword>
<dbReference type="RefSeq" id="WP_063386764.1">
    <property type="nucleotide sequence ID" value="NZ_LWBR01000008.1"/>
</dbReference>
<organism evidence="2 3">
    <name type="scientific">Aeribacillus pallidus</name>
    <dbReference type="NCBI Taxonomy" id="33936"/>
    <lineage>
        <taxon>Bacteria</taxon>
        <taxon>Bacillati</taxon>
        <taxon>Bacillota</taxon>
        <taxon>Bacilli</taxon>
        <taxon>Bacillales</taxon>
        <taxon>Bacillaceae</taxon>
        <taxon>Aeribacillus</taxon>
    </lineage>
</organism>
<gene>
    <name evidence="2" type="ORF">AZI98_02730</name>
</gene>
<dbReference type="Pfam" id="PF14167">
    <property type="entry name" value="YfkD"/>
    <property type="match status" value="1"/>
</dbReference>
<dbReference type="InterPro" id="IPR025548">
    <property type="entry name" value="YfkD"/>
</dbReference>
<protein>
    <recommendedName>
        <fullName evidence="4">YfkD-like protein</fullName>
    </recommendedName>
</protein>
<comment type="caution">
    <text evidence="2">The sequence shown here is derived from an EMBL/GenBank/DDBJ whole genome shotgun (WGS) entry which is preliminary data.</text>
</comment>
<evidence type="ECO:0000256" key="1">
    <source>
        <dbReference type="SAM" id="SignalP"/>
    </source>
</evidence>
<evidence type="ECO:0000313" key="3">
    <source>
        <dbReference type="Proteomes" id="UP000076476"/>
    </source>
</evidence>
<evidence type="ECO:0000313" key="2">
    <source>
        <dbReference type="EMBL" id="KZN97512.1"/>
    </source>
</evidence>
<evidence type="ECO:0008006" key="4">
    <source>
        <dbReference type="Google" id="ProtNLM"/>
    </source>
</evidence>
<feature type="chain" id="PRO_5039626165" description="YfkD-like protein" evidence="1">
    <location>
        <begin position="24"/>
        <end position="260"/>
    </location>
</feature>
<name>A0A165YW55_9BACI</name>